<protein>
    <submittedName>
        <fullName evidence="3">Uncharacterized protein</fullName>
    </submittedName>
</protein>
<evidence type="ECO:0000313" key="4">
    <source>
        <dbReference type="Proteomes" id="UP000039046"/>
    </source>
</evidence>
<dbReference type="AlphaFoldDB" id="A0A0A1THT8"/>
<keyword evidence="2" id="KW-0732">Signal</keyword>
<proteinExistence type="predicted"/>
<reference evidence="3 4" key="1">
    <citation type="journal article" date="2015" name="Genome Announc.">
        <title>Draft Genome Sequence and Gene Annotation of the Entomopathogenic Fungus Verticillium hemipterigenum.</title>
        <authorList>
            <person name="Horn F."/>
            <person name="Habel A."/>
            <person name="Scharf D.H."/>
            <person name="Dworschak J."/>
            <person name="Brakhage A.A."/>
            <person name="Guthke R."/>
            <person name="Hertweck C."/>
            <person name="Linde J."/>
        </authorList>
    </citation>
    <scope>NUCLEOTIDE SEQUENCE [LARGE SCALE GENOMIC DNA]</scope>
</reference>
<accession>A0A0A1THT8</accession>
<feature type="signal peptide" evidence="2">
    <location>
        <begin position="1"/>
        <end position="19"/>
    </location>
</feature>
<evidence type="ECO:0000256" key="1">
    <source>
        <dbReference type="SAM" id="MobiDB-lite"/>
    </source>
</evidence>
<feature type="chain" id="PRO_5001979706" evidence="2">
    <location>
        <begin position="20"/>
        <end position="292"/>
    </location>
</feature>
<organism evidence="3 4">
    <name type="scientific">[Torrubiella] hemipterigena</name>
    <dbReference type="NCBI Taxonomy" id="1531966"/>
    <lineage>
        <taxon>Eukaryota</taxon>
        <taxon>Fungi</taxon>
        <taxon>Dikarya</taxon>
        <taxon>Ascomycota</taxon>
        <taxon>Pezizomycotina</taxon>
        <taxon>Sordariomycetes</taxon>
        <taxon>Hypocreomycetidae</taxon>
        <taxon>Hypocreales</taxon>
        <taxon>Clavicipitaceae</taxon>
        <taxon>Clavicipitaceae incertae sedis</taxon>
        <taxon>'Torrubiella' clade</taxon>
    </lineage>
</organism>
<dbReference type="HOGENOM" id="CLU_953721_0_0_1"/>
<gene>
    <name evidence="3" type="ORF">VHEMI05909</name>
</gene>
<keyword evidence="4" id="KW-1185">Reference proteome</keyword>
<dbReference type="EMBL" id="CDHN01000003">
    <property type="protein sequence ID" value="CEJ90105.1"/>
    <property type="molecule type" value="Genomic_DNA"/>
</dbReference>
<evidence type="ECO:0000256" key="2">
    <source>
        <dbReference type="SAM" id="SignalP"/>
    </source>
</evidence>
<name>A0A0A1THT8_9HYPO</name>
<feature type="region of interest" description="Disordered" evidence="1">
    <location>
        <begin position="78"/>
        <end position="102"/>
    </location>
</feature>
<feature type="compositionally biased region" description="Basic and acidic residues" evidence="1">
    <location>
        <begin position="80"/>
        <end position="102"/>
    </location>
</feature>
<evidence type="ECO:0000313" key="3">
    <source>
        <dbReference type="EMBL" id="CEJ90105.1"/>
    </source>
</evidence>
<dbReference type="Proteomes" id="UP000039046">
    <property type="component" value="Unassembled WGS sequence"/>
</dbReference>
<sequence>MKLPSILFAALTLAPSALCSTLASGKFQALSLYQIYRIQVQAYGLGQTTLARGCHTSNATACDVESFIKHVVRVKKIPRKGPDGKVPKGKPKEFDTKPDWSKTEWSKIGDNPTDLAEYARQIDLSGFSGVVDFFKLFQNGNVTEILEEIRDRAMDTLQDIADDQLHKAREKLKAMGKEIAGDRLTRVQDAMGAQADARRAAGANGVNEAFESHMKPKGFEVITAEEARNGFKFKTIDTEGMLRKGKVDVRKFTEEVKGFFTKFNGAGKAAGHLSAIIKTQHSLDTIVRACGL</sequence>
<dbReference type="OrthoDB" id="4895973at2759"/>